<accession>A0A1T4N0L5</accession>
<dbReference type="InterPro" id="IPR005323">
    <property type="entry name" value="CBM41_pullulanase"/>
</dbReference>
<comment type="similarity">
    <text evidence="1">Belongs to the glycosyl hydrolase 13 family.</text>
</comment>
<proteinExistence type="inferred from homology"/>
<name>A0A1T4N0L5_TREPO</name>
<evidence type="ECO:0000256" key="3">
    <source>
        <dbReference type="ARBA" id="ARBA00022801"/>
    </source>
</evidence>
<evidence type="ECO:0000256" key="7">
    <source>
        <dbReference type="ARBA" id="ARBA00029618"/>
    </source>
</evidence>
<dbReference type="InterPro" id="IPR004193">
    <property type="entry name" value="Glyco_hydro_13_N"/>
</dbReference>
<comment type="catalytic activity">
    <reaction evidence="5">
        <text>Hydrolysis of (1-&gt;6)-alpha-D-glucosidic linkages in pullulan, amylopectin and glycogen, and in the alpha- and beta-limit dextrins of amylopectin and glycogen.</text>
        <dbReference type="EC" id="3.2.1.41"/>
    </reaction>
</comment>
<dbReference type="EMBL" id="FUWG01000018">
    <property type="protein sequence ID" value="SJZ72772.1"/>
    <property type="molecule type" value="Genomic_DNA"/>
</dbReference>
<dbReference type="Gene3D" id="2.60.40.1110">
    <property type="match status" value="1"/>
</dbReference>
<evidence type="ECO:0000256" key="9">
    <source>
        <dbReference type="SAM" id="SignalP"/>
    </source>
</evidence>
<dbReference type="Proteomes" id="UP000190423">
    <property type="component" value="Unassembled WGS sequence"/>
</dbReference>
<keyword evidence="3" id="KW-0378">Hydrolase</keyword>
<dbReference type="InterPro" id="IPR013783">
    <property type="entry name" value="Ig-like_fold"/>
</dbReference>
<sequence length="911" mass="100112">MNFRKLLCSAAALFAAFALSASDSGVPGSFDNASPAGMKDVLALDAKLNPSDDEFVVYYVRPDKNYEKWALWMWAVPGGDGGANWNYTQNWSVQDGIGYMRFKTDGSSTGGEKIFSSEGTVGLIVRQKDEWVKDCPDDRIWNSSVSKKAVIFSNDQTTYAVADYRPSVKSAELSSLTEIRAVLSGRYGLDTDGGSSGFSVVTEGGKEYAISKVYNTNQPKNLAANMTADVTIVLSEPADIADSLILKNSAFLGDAAVNSSKLAVRIAESKIPSADTVLGCEFDGTSASFKLWAPTSSSAVLNLYRKADAASPDFTVSMSFNDKTGVWSAVFDKENPDGYFYDYTLQNSKGTVTVLDPYARSMSANRGKGGAGRAAVVDLKSHKAGVQESSYVNLTKREDAVIYEVSVRDFTVSPDSGVSSMPGTYTAFIEKIPYLKQLGITHVQLMPVLNFYFNDETDKSYESSGTVSGNNYNWGYDPHNYFTPEGWYATDAEDPYCRIRELRALIDECHKAGLGVLLDVVYNHMAGTQFLDDIVPGYYFRLDERGRFKSNSGCGNDTATERTMMKRLVVDSTSHWVKNYMADGFRFDLMGLMEASSVLDSYAACVKLNASTLFEGEGWKMYNGAPGTVGLDQNYMLKTDKVAVFNDEFRDLIKAGGFNETGRGLITKKYTDNTRFFRNVTGSPMSNYRADQPGDNLNYLVCHDGLTLHDGIVHNLHLDEKKDRKEIISRLKLGNFIELTSQGIAFLHAGQERGRTKPNVKGAKNETIGNFVRNSYDSSDNINQIVWTLDEDYQGLLDYTKGLIDIRKEFDAFRLGNAKKVSKNISELELEDESGLAFGYVIKDGKSRWFVLINANSETLKFNAGVSLNNGVVYVDSEAADKNGIQAPVGVSISGALVELAPLTATVIRLK</sequence>
<dbReference type="InterPro" id="IPR013784">
    <property type="entry name" value="Carb-bd-like_fold"/>
</dbReference>
<dbReference type="RefSeq" id="WP_078934030.1">
    <property type="nucleotide sequence ID" value="NZ_FUWG01000018.1"/>
</dbReference>
<keyword evidence="2 9" id="KW-0732">Signal</keyword>
<feature type="domain" description="Glycosyl hydrolase family 13 catalytic" evidence="10">
    <location>
        <begin position="411"/>
        <end position="807"/>
    </location>
</feature>
<dbReference type="EC" id="3.2.1.41" evidence="6"/>
<dbReference type="GO" id="GO:0005975">
    <property type="term" value="P:carbohydrate metabolic process"/>
    <property type="evidence" value="ECO:0007669"/>
    <property type="project" value="InterPro"/>
</dbReference>
<evidence type="ECO:0000256" key="1">
    <source>
        <dbReference type="ARBA" id="ARBA00008061"/>
    </source>
</evidence>
<dbReference type="CDD" id="cd02860">
    <property type="entry name" value="E_set_Pullulanase"/>
    <property type="match status" value="1"/>
</dbReference>
<dbReference type="Gene3D" id="2.60.40.1180">
    <property type="entry name" value="Golgi alpha-mannosidase II"/>
    <property type="match status" value="1"/>
</dbReference>
<evidence type="ECO:0000259" key="10">
    <source>
        <dbReference type="SMART" id="SM00642"/>
    </source>
</evidence>
<dbReference type="CDD" id="cd11341">
    <property type="entry name" value="AmyAc_Pullulanase_LD-like"/>
    <property type="match status" value="1"/>
</dbReference>
<reference evidence="11 12" key="1">
    <citation type="submission" date="2017-02" db="EMBL/GenBank/DDBJ databases">
        <authorList>
            <person name="Peterson S.W."/>
        </authorList>
    </citation>
    <scope>NUCLEOTIDE SEQUENCE [LARGE SCALE GENOMIC DNA]</scope>
    <source>
        <strain evidence="11 12">ATCC BAA-908</strain>
    </source>
</reference>
<evidence type="ECO:0000256" key="6">
    <source>
        <dbReference type="ARBA" id="ARBA00024062"/>
    </source>
</evidence>
<dbReference type="Pfam" id="PF02922">
    <property type="entry name" value="CBM_48"/>
    <property type="match status" value="1"/>
</dbReference>
<gene>
    <name evidence="11" type="ORF">SAMN02745149_02152</name>
</gene>
<dbReference type="InterPro" id="IPR040806">
    <property type="entry name" value="SpuA_C"/>
</dbReference>
<dbReference type="SUPFAM" id="SSF51445">
    <property type="entry name" value="(Trans)glycosidases"/>
    <property type="match status" value="1"/>
</dbReference>
<dbReference type="GO" id="GO:0051060">
    <property type="term" value="F:pullulanase activity"/>
    <property type="evidence" value="ECO:0007669"/>
    <property type="project" value="UniProtKB-EC"/>
</dbReference>
<evidence type="ECO:0000313" key="12">
    <source>
        <dbReference type="Proteomes" id="UP000190423"/>
    </source>
</evidence>
<dbReference type="AlphaFoldDB" id="A0A1T4N0L5"/>
<dbReference type="OrthoDB" id="9761875at2"/>
<feature type="chain" id="PRO_5013386760" description="pullulanase" evidence="9">
    <location>
        <begin position="22"/>
        <end position="911"/>
    </location>
</feature>
<dbReference type="InterPro" id="IPR006047">
    <property type="entry name" value="GH13_cat_dom"/>
</dbReference>
<dbReference type="GeneID" id="78317420"/>
<dbReference type="PANTHER" id="PTHR43002">
    <property type="entry name" value="GLYCOGEN DEBRANCHING ENZYME"/>
    <property type="match status" value="1"/>
</dbReference>
<dbReference type="STRING" id="261392.SAMN02745149_02152"/>
<keyword evidence="4" id="KW-0326">Glycosidase</keyword>
<dbReference type="SUPFAM" id="SSF81296">
    <property type="entry name" value="E set domains"/>
    <property type="match status" value="1"/>
</dbReference>
<dbReference type="Pfam" id="PF03714">
    <property type="entry name" value="PUD"/>
    <property type="match status" value="1"/>
</dbReference>
<evidence type="ECO:0000256" key="8">
    <source>
        <dbReference type="ARBA" id="ARBA00031076"/>
    </source>
</evidence>
<dbReference type="SMART" id="SM00642">
    <property type="entry name" value="Aamy"/>
    <property type="match status" value="1"/>
</dbReference>
<dbReference type="Gene3D" id="2.60.40.10">
    <property type="entry name" value="Immunoglobulins"/>
    <property type="match status" value="1"/>
</dbReference>
<feature type="signal peptide" evidence="9">
    <location>
        <begin position="1"/>
        <end position="21"/>
    </location>
</feature>
<dbReference type="InterPro" id="IPR017853">
    <property type="entry name" value="GH"/>
</dbReference>
<dbReference type="Pfam" id="PF18033">
    <property type="entry name" value="SpuA_C"/>
    <property type="match status" value="1"/>
</dbReference>
<evidence type="ECO:0000313" key="11">
    <source>
        <dbReference type="EMBL" id="SJZ72772.1"/>
    </source>
</evidence>
<keyword evidence="12" id="KW-1185">Reference proteome</keyword>
<dbReference type="Gene3D" id="3.20.20.80">
    <property type="entry name" value="Glycosidases"/>
    <property type="match status" value="1"/>
</dbReference>
<dbReference type="CDD" id="cd10315">
    <property type="entry name" value="CBM41_pullulanase"/>
    <property type="match status" value="1"/>
</dbReference>
<protein>
    <recommendedName>
        <fullName evidence="6">pullulanase</fullName>
        <ecNumber evidence="6">3.2.1.41</ecNumber>
    </recommendedName>
    <alternativeName>
        <fullName evidence="7">Alpha-dextrin endo-1,6-alpha-glucosidase</fullName>
    </alternativeName>
    <alternativeName>
        <fullName evidence="8">Pullulan 6-glucanohydrolase</fullName>
    </alternativeName>
</protein>
<dbReference type="Pfam" id="PF00128">
    <property type="entry name" value="Alpha-amylase"/>
    <property type="match status" value="1"/>
</dbReference>
<dbReference type="InterPro" id="IPR013780">
    <property type="entry name" value="Glyco_hydro_b"/>
</dbReference>
<dbReference type="InterPro" id="IPR014756">
    <property type="entry name" value="Ig_E-set"/>
</dbReference>
<evidence type="ECO:0000256" key="4">
    <source>
        <dbReference type="ARBA" id="ARBA00023295"/>
    </source>
</evidence>
<dbReference type="SUPFAM" id="SSF49452">
    <property type="entry name" value="Starch-binding domain-like"/>
    <property type="match status" value="1"/>
</dbReference>
<organism evidence="11 12">
    <name type="scientific">Treponema porcinum</name>
    <dbReference type="NCBI Taxonomy" id="261392"/>
    <lineage>
        <taxon>Bacteria</taxon>
        <taxon>Pseudomonadati</taxon>
        <taxon>Spirochaetota</taxon>
        <taxon>Spirochaetia</taxon>
        <taxon>Spirochaetales</taxon>
        <taxon>Treponemataceae</taxon>
        <taxon>Treponema</taxon>
    </lineage>
</organism>
<dbReference type="GO" id="GO:0030246">
    <property type="term" value="F:carbohydrate binding"/>
    <property type="evidence" value="ECO:0007669"/>
    <property type="project" value="InterPro"/>
</dbReference>
<evidence type="ECO:0000256" key="5">
    <source>
        <dbReference type="ARBA" id="ARBA00023965"/>
    </source>
</evidence>
<evidence type="ECO:0000256" key="2">
    <source>
        <dbReference type="ARBA" id="ARBA00022729"/>
    </source>
</evidence>